<comment type="caution">
    <text evidence="1">The sequence shown here is derived from an EMBL/GenBank/DDBJ whole genome shotgun (WGS) entry which is preliminary data.</text>
</comment>
<keyword evidence="2" id="KW-1185">Reference proteome</keyword>
<dbReference type="Proteomes" id="UP001152867">
    <property type="component" value="Unassembled WGS sequence"/>
</dbReference>
<evidence type="ECO:0000313" key="2">
    <source>
        <dbReference type="Proteomes" id="UP001152867"/>
    </source>
</evidence>
<proteinExistence type="predicted"/>
<sequence length="57" mass="6644">MKQQQKIHEANLIFTRQLIETTIQKKRLDDLHAFYNVDKSVNGSRSALKNIGIDVFQ</sequence>
<gene>
    <name evidence="1" type="ORF">NNA32_09275</name>
</gene>
<dbReference type="RefSeq" id="WP_178943096.1">
    <property type="nucleotide sequence ID" value="NZ_JAIWJF010000004.1"/>
</dbReference>
<protein>
    <submittedName>
        <fullName evidence="1">Uncharacterized protein</fullName>
    </submittedName>
</protein>
<evidence type="ECO:0000313" key="1">
    <source>
        <dbReference type="EMBL" id="MDF9914438.1"/>
    </source>
</evidence>
<dbReference type="EMBL" id="JANDJP010000012">
    <property type="protein sequence ID" value="MDF9914438.1"/>
    <property type="molecule type" value="Genomic_DNA"/>
</dbReference>
<reference evidence="1" key="1">
    <citation type="submission" date="2022-06" db="EMBL/GenBank/DDBJ databases">
        <title>Antifungal cultures and metabolites of lactic acid bacteria for use in dairy fermentations.</title>
        <authorList>
            <person name="Zhao Z."/>
            <person name="Gaenzle M."/>
        </authorList>
    </citation>
    <scope>NUCLEOTIDE SEQUENCE</scope>
    <source>
        <strain evidence="1">FUA3126</strain>
    </source>
</reference>
<name>A0ABT6DBC2_9LACO</name>
<accession>A0ABT6DBC2</accession>
<organism evidence="1 2">
    <name type="scientific">Furfurilactobacillus milii</name>
    <dbReference type="NCBI Taxonomy" id="2888272"/>
    <lineage>
        <taxon>Bacteria</taxon>
        <taxon>Bacillati</taxon>
        <taxon>Bacillota</taxon>
        <taxon>Bacilli</taxon>
        <taxon>Lactobacillales</taxon>
        <taxon>Lactobacillaceae</taxon>
        <taxon>Furfurilactobacillus</taxon>
    </lineage>
</organism>